<evidence type="ECO:0000256" key="1">
    <source>
        <dbReference type="SAM" id="MobiDB-lite"/>
    </source>
</evidence>
<dbReference type="HOGENOM" id="CLU_2109788_0_0_1"/>
<dbReference type="AlphaFoldDB" id="A0A0C9T7L7"/>
<evidence type="ECO:0000313" key="3">
    <source>
        <dbReference type="Proteomes" id="UP000053647"/>
    </source>
</evidence>
<dbReference type="EMBL" id="KN819375">
    <property type="protein sequence ID" value="KIJ11650.1"/>
    <property type="molecule type" value="Genomic_DNA"/>
</dbReference>
<feature type="region of interest" description="Disordered" evidence="1">
    <location>
        <begin position="1"/>
        <end position="115"/>
    </location>
</feature>
<keyword evidence="3" id="KW-1185">Reference proteome</keyword>
<gene>
    <name evidence="2" type="ORF">PAXINDRAFT_15469</name>
</gene>
<feature type="compositionally biased region" description="Basic and acidic residues" evidence="1">
    <location>
        <begin position="1"/>
        <end position="12"/>
    </location>
</feature>
<dbReference type="Proteomes" id="UP000053647">
    <property type="component" value="Unassembled WGS sequence"/>
</dbReference>
<evidence type="ECO:0000313" key="2">
    <source>
        <dbReference type="EMBL" id="KIJ11650.1"/>
    </source>
</evidence>
<reference evidence="2 3" key="1">
    <citation type="submission" date="2014-06" db="EMBL/GenBank/DDBJ databases">
        <authorList>
            <consortium name="DOE Joint Genome Institute"/>
            <person name="Kuo A."/>
            <person name="Kohler A."/>
            <person name="Nagy L.G."/>
            <person name="Floudas D."/>
            <person name="Copeland A."/>
            <person name="Barry K.W."/>
            <person name="Cichocki N."/>
            <person name="Veneault-Fourrey C."/>
            <person name="LaButti K."/>
            <person name="Lindquist E.A."/>
            <person name="Lipzen A."/>
            <person name="Lundell T."/>
            <person name="Morin E."/>
            <person name="Murat C."/>
            <person name="Sun H."/>
            <person name="Tunlid A."/>
            <person name="Henrissat B."/>
            <person name="Grigoriev I.V."/>
            <person name="Hibbett D.S."/>
            <person name="Martin F."/>
            <person name="Nordberg H.P."/>
            <person name="Cantor M.N."/>
            <person name="Hua S.X."/>
        </authorList>
    </citation>
    <scope>NUCLEOTIDE SEQUENCE [LARGE SCALE GENOMIC DNA]</scope>
    <source>
        <strain evidence="2 3">ATCC 200175</strain>
    </source>
</reference>
<sequence length="115" mass="12732">MPRRQCDQKADSPRAVNAPQASPTAAPSVVPITIAEQRPPQEPIQPNVRAPRNRRPPQHFRDPEVPAIGTPPPDEPPPEAEFFSLDDVSDVDEEDNDTKDEDEPPIPRARCSQLS</sequence>
<feature type="compositionally biased region" description="Acidic residues" evidence="1">
    <location>
        <begin position="87"/>
        <end position="104"/>
    </location>
</feature>
<name>A0A0C9T7L7_PAXIN</name>
<reference evidence="3" key="2">
    <citation type="submission" date="2015-01" db="EMBL/GenBank/DDBJ databases">
        <title>Evolutionary Origins and Diversification of the Mycorrhizal Mutualists.</title>
        <authorList>
            <consortium name="DOE Joint Genome Institute"/>
            <consortium name="Mycorrhizal Genomics Consortium"/>
            <person name="Kohler A."/>
            <person name="Kuo A."/>
            <person name="Nagy L.G."/>
            <person name="Floudas D."/>
            <person name="Copeland A."/>
            <person name="Barry K.W."/>
            <person name="Cichocki N."/>
            <person name="Veneault-Fourrey C."/>
            <person name="LaButti K."/>
            <person name="Lindquist E.A."/>
            <person name="Lipzen A."/>
            <person name="Lundell T."/>
            <person name="Morin E."/>
            <person name="Murat C."/>
            <person name="Riley R."/>
            <person name="Ohm R."/>
            <person name="Sun H."/>
            <person name="Tunlid A."/>
            <person name="Henrissat B."/>
            <person name="Grigoriev I.V."/>
            <person name="Hibbett D.S."/>
            <person name="Martin F."/>
        </authorList>
    </citation>
    <scope>NUCLEOTIDE SEQUENCE [LARGE SCALE GENOMIC DNA]</scope>
    <source>
        <strain evidence="3">ATCC 200175</strain>
    </source>
</reference>
<accession>A0A0C9T7L7</accession>
<organism evidence="2 3">
    <name type="scientific">Paxillus involutus ATCC 200175</name>
    <dbReference type="NCBI Taxonomy" id="664439"/>
    <lineage>
        <taxon>Eukaryota</taxon>
        <taxon>Fungi</taxon>
        <taxon>Dikarya</taxon>
        <taxon>Basidiomycota</taxon>
        <taxon>Agaricomycotina</taxon>
        <taxon>Agaricomycetes</taxon>
        <taxon>Agaricomycetidae</taxon>
        <taxon>Boletales</taxon>
        <taxon>Paxilineae</taxon>
        <taxon>Paxillaceae</taxon>
        <taxon>Paxillus</taxon>
    </lineage>
</organism>
<proteinExistence type="predicted"/>
<protein>
    <submittedName>
        <fullName evidence="2">Uncharacterized protein</fullName>
    </submittedName>
</protein>